<dbReference type="EMBL" id="JBIAPI010000006">
    <property type="protein sequence ID" value="MFF3226037.1"/>
    <property type="molecule type" value="Genomic_DNA"/>
</dbReference>
<comment type="caution">
    <text evidence="1">The sequence shown here is derived from an EMBL/GenBank/DDBJ whole genome shotgun (WGS) entry which is preliminary data.</text>
</comment>
<evidence type="ECO:0000313" key="2">
    <source>
        <dbReference type="Proteomes" id="UP001601948"/>
    </source>
</evidence>
<evidence type="ECO:0008006" key="3">
    <source>
        <dbReference type="Google" id="ProtNLM"/>
    </source>
</evidence>
<proteinExistence type="predicted"/>
<name>A0ABW6QXQ4_9NOCA</name>
<dbReference type="PANTHER" id="PTHR34613">
    <property type="entry name" value="SLL0800 PROTEIN"/>
    <property type="match status" value="1"/>
</dbReference>
<dbReference type="PANTHER" id="PTHR34613:SF1">
    <property type="entry name" value="SLL6017 PROTEIN"/>
    <property type="match status" value="1"/>
</dbReference>
<sequence length="299" mass="32865">MSKVSVAQRNLAGMPPKYIHEGLVELFRCRPELAAGFLHEVFGLPLPDFQQTRTEACDFTDIGPKEFRGDMAFSLTNGSGTPVAGIAVEVQLRRDGTRQWSWPVYVVTLRARLKCPVFLLVVAPDVGVAEWAARPIDLGHPGMTLCPLVLGPNQVPAVTDPAEAVAVPERAVLSAIAHAAGPQAREVLSALLAGLVKTEDERAKMYYDIVHKALSESAQHHLEELMTTGYEYQSDFARKYVDEGRASEAARMVLTVLDARGISVSDEIRTRVLRCADVDQLETWVRRAVLVDTADELFD</sequence>
<accession>A0ABW6QXQ4</accession>
<keyword evidence="2" id="KW-1185">Reference proteome</keyword>
<organism evidence="1 2">
    <name type="scientific">Nocardia suismassiliense</name>
    <dbReference type="NCBI Taxonomy" id="2077092"/>
    <lineage>
        <taxon>Bacteria</taxon>
        <taxon>Bacillati</taxon>
        <taxon>Actinomycetota</taxon>
        <taxon>Actinomycetes</taxon>
        <taxon>Mycobacteriales</taxon>
        <taxon>Nocardiaceae</taxon>
        <taxon>Nocardia</taxon>
    </lineage>
</organism>
<evidence type="ECO:0000313" key="1">
    <source>
        <dbReference type="EMBL" id="MFF3226037.1"/>
    </source>
</evidence>
<gene>
    <name evidence="1" type="ORF">ACFYV7_24780</name>
</gene>
<reference evidence="1 2" key="1">
    <citation type="submission" date="2024-10" db="EMBL/GenBank/DDBJ databases">
        <title>The Natural Products Discovery Center: Release of the First 8490 Sequenced Strains for Exploring Actinobacteria Biosynthetic Diversity.</title>
        <authorList>
            <person name="Kalkreuter E."/>
            <person name="Kautsar S.A."/>
            <person name="Yang D."/>
            <person name="Bader C.D."/>
            <person name="Teijaro C.N."/>
            <person name="Fluegel L."/>
            <person name="Davis C.M."/>
            <person name="Simpson J.R."/>
            <person name="Lauterbach L."/>
            <person name="Steele A.D."/>
            <person name="Gui C."/>
            <person name="Meng S."/>
            <person name="Li G."/>
            <person name="Viehrig K."/>
            <person name="Ye F."/>
            <person name="Su P."/>
            <person name="Kiefer A.F."/>
            <person name="Nichols A."/>
            <person name="Cepeda A.J."/>
            <person name="Yan W."/>
            <person name="Fan B."/>
            <person name="Jiang Y."/>
            <person name="Adhikari A."/>
            <person name="Zheng C.-J."/>
            <person name="Schuster L."/>
            <person name="Cowan T.M."/>
            <person name="Smanski M.J."/>
            <person name="Chevrette M.G."/>
            <person name="De Carvalho L.P.S."/>
            <person name="Shen B."/>
        </authorList>
    </citation>
    <scope>NUCLEOTIDE SEQUENCE [LARGE SCALE GENOMIC DNA]</scope>
    <source>
        <strain evidence="1 2">NPDC003040</strain>
    </source>
</reference>
<dbReference type="RefSeq" id="WP_387720954.1">
    <property type="nucleotide sequence ID" value="NZ_JBIAPI010000006.1"/>
</dbReference>
<protein>
    <recommendedName>
        <fullName evidence="3">DUF4365 domain-containing protein</fullName>
    </recommendedName>
</protein>
<dbReference type="Proteomes" id="UP001601948">
    <property type="component" value="Unassembled WGS sequence"/>
</dbReference>